<dbReference type="NCBIfam" id="TIGR00229">
    <property type="entry name" value="sensory_box"/>
    <property type="match status" value="2"/>
</dbReference>
<dbReference type="InterPro" id="IPR000700">
    <property type="entry name" value="PAS-assoc_C"/>
</dbReference>
<evidence type="ECO:0000313" key="14">
    <source>
        <dbReference type="Proteomes" id="UP001139104"/>
    </source>
</evidence>
<dbReference type="InterPro" id="IPR035965">
    <property type="entry name" value="PAS-like_dom_sf"/>
</dbReference>
<proteinExistence type="predicted"/>
<gene>
    <name evidence="13" type="ORF">K2U94_16475</name>
</gene>
<dbReference type="Pfam" id="PF08448">
    <property type="entry name" value="PAS_4"/>
    <property type="match status" value="1"/>
</dbReference>
<dbReference type="SMART" id="SM00091">
    <property type="entry name" value="PAS"/>
    <property type="match status" value="2"/>
</dbReference>
<dbReference type="EC" id="2.7.13.3" evidence="2"/>
<dbReference type="PROSITE" id="PS50113">
    <property type="entry name" value="PAC"/>
    <property type="match status" value="1"/>
</dbReference>
<evidence type="ECO:0000256" key="2">
    <source>
        <dbReference type="ARBA" id="ARBA00012438"/>
    </source>
</evidence>
<dbReference type="InterPro" id="IPR036097">
    <property type="entry name" value="HisK_dim/P_sf"/>
</dbReference>
<feature type="transmembrane region" description="Helical" evidence="9">
    <location>
        <begin position="67"/>
        <end position="94"/>
    </location>
</feature>
<feature type="domain" description="PAS" evidence="11">
    <location>
        <begin position="275"/>
        <end position="328"/>
    </location>
</feature>
<dbReference type="InterPro" id="IPR003661">
    <property type="entry name" value="HisK_dim/P_dom"/>
</dbReference>
<dbReference type="CDD" id="cd00082">
    <property type="entry name" value="HisKA"/>
    <property type="match status" value="1"/>
</dbReference>
<evidence type="ECO:0000256" key="8">
    <source>
        <dbReference type="ARBA" id="ARBA00023012"/>
    </source>
</evidence>
<evidence type="ECO:0000259" key="12">
    <source>
        <dbReference type="PROSITE" id="PS50113"/>
    </source>
</evidence>
<keyword evidence="9" id="KW-1133">Transmembrane helix</keyword>
<reference evidence="13" key="1">
    <citation type="journal article" date="2022" name="ISME J.">
        <title>Identification of active gaseous-alkane degraders at natural gas seeps.</title>
        <authorList>
            <person name="Farhan Ul Haque M."/>
            <person name="Hernandez M."/>
            <person name="Crombie A.T."/>
            <person name="Murrell J.C."/>
        </authorList>
    </citation>
    <scope>NUCLEOTIDE SEQUENCE</scope>
    <source>
        <strain evidence="13">PC2</strain>
    </source>
</reference>
<evidence type="ECO:0000259" key="11">
    <source>
        <dbReference type="PROSITE" id="PS50112"/>
    </source>
</evidence>
<dbReference type="SUPFAM" id="SSF55874">
    <property type="entry name" value="ATPase domain of HSP90 chaperone/DNA topoisomerase II/histidine kinase"/>
    <property type="match status" value="1"/>
</dbReference>
<dbReference type="SMART" id="SM00388">
    <property type="entry name" value="HisKA"/>
    <property type="match status" value="1"/>
</dbReference>
<dbReference type="Gene3D" id="3.30.565.10">
    <property type="entry name" value="Histidine kinase-like ATPase, C-terminal domain"/>
    <property type="match status" value="1"/>
</dbReference>
<name>A0ABS9ZCQ6_9HYPH</name>
<dbReference type="Proteomes" id="UP001139104">
    <property type="component" value="Unassembled WGS sequence"/>
</dbReference>
<dbReference type="Gene3D" id="3.30.450.20">
    <property type="entry name" value="PAS domain"/>
    <property type="match status" value="2"/>
</dbReference>
<dbReference type="InterPro" id="IPR001610">
    <property type="entry name" value="PAC"/>
</dbReference>
<dbReference type="RefSeq" id="WP_243068238.1">
    <property type="nucleotide sequence ID" value="NZ_JAIVFK010000031.1"/>
</dbReference>
<dbReference type="Gene3D" id="1.10.287.130">
    <property type="match status" value="1"/>
</dbReference>
<dbReference type="InterPro" id="IPR000014">
    <property type="entry name" value="PAS"/>
</dbReference>
<comment type="catalytic activity">
    <reaction evidence="1">
        <text>ATP + protein L-histidine = ADP + protein N-phospho-L-histidine.</text>
        <dbReference type="EC" id="2.7.13.3"/>
    </reaction>
</comment>
<feature type="domain" description="Histidine kinase" evidence="10">
    <location>
        <begin position="422"/>
        <end position="634"/>
    </location>
</feature>
<accession>A0ABS9ZCQ6</accession>
<keyword evidence="8" id="KW-0902">Two-component regulatory system</keyword>
<sequence length="651" mass="71028">MGERGELGNTASRATSALEARALHYFDSLAATPLSLRASICLVVVIGSLFIISVLPNAFDLFAGRDVAYPAIFVSALLCGGAGGVASVAVFMLFGHLGVVQSILGQPVAPLVHFSVYFDFLFDSAAYIAFARLPYFLVRARRAADELARVEAEQLRHFVEQTPAAMAMFDQDMNYLATSARWRDINDLDGDAKGISHYALHPNLPEAWKDAHRRGLNGETVRCEQDGAPLADGSERWVRWEVRPWRLGSGQIGGIVIFAEDITERIRMQQELFENERRLEAIFDTAMDAIVTIGADCMIRSANPAAEDIFGHRAEELLGRDVKLLMSEPFVASDDRLRAAQGQIGVKQIIGQRRVVEGLRKNGEVFPLELTVSEAALNGDVLFVGIMRDLSPIEAERRRVSLLREELAHVSRLNDMGEMVAGLAHEVGQPLAAILNFAAAYRRALATKGKAPEPGLIGKIEEQARRATEILKRLRGFIEKRPPEQREVAVAALIDDALELVSLRSHAKIVRAPVPSELDDARVLAEPILIQQVLVNLLRNADDALIDAETPEIVVETSRVGRDRVRIAVADNGAGVAGDAVPQLFEPFFTTRHDGMGVGLSISKSIVESHGGAIAYRPNAPRGSIFEFELPLCSDYGGVPDAAVEEVSVAR</sequence>
<dbReference type="Pfam" id="PF02518">
    <property type="entry name" value="HATPase_c"/>
    <property type="match status" value="1"/>
</dbReference>
<dbReference type="InterPro" id="IPR036890">
    <property type="entry name" value="HATPase_C_sf"/>
</dbReference>
<dbReference type="SUPFAM" id="SSF47384">
    <property type="entry name" value="Homodimeric domain of signal transducing histidine kinase"/>
    <property type="match status" value="1"/>
</dbReference>
<dbReference type="InterPro" id="IPR013656">
    <property type="entry name" value="PAS_4"/>
</dbReference>
<keyword evidence="9" id="KW-0812">Transmembrane</keyword>
<dbReference type="SMART" id="SM00387">
    <property type="entry name" value="HATPase_c"/>
    <property type="match status" value="1"/>
</dbReference>
<feature type="transmembrane region" description="Helical" evidence="9">
    <location>
        <begin position="34"/>
        <end position="55"/>
    </location>
</feature>
<dbReference type="PRINTS" id="PR00344">
    <property type="entry name" value="BCTRLSENSOR"/>
</dbReference>
<dbReference type="InterPro" id="IPR004358">
    <property type="entry name" value="Sig_transdc_His_kin-like_C"/>
</dbReference>
<keyword evidence="3" id="KW-0597">Phosphoprotein</keyword>
<dbReference type="PROSITE" id="PS50109">
    <property type="entry name" value="HIS_KIN"/>
    <property type="match status" value="1"/>
</dbReference>
<dbReference type="PROSITE" id="PS50112">
    <property type="entry name" value="PAS"/>
    <property type="match status" value="1"/>
</dbReference>
<keyword evidence="5" id="KW-0547">Nucleotide-binding</keyword>
<comment type="caution">
    <text evidence="13">The sequence shown here is derived from an EMBL/GenBank/DDBJ whole genome shotgun (WGS) entry which is preliminary data.</text>
</comment>
<feature type="domain" description="PAC" evidence="12">
    <location>
        <begin position="214"/>
        <end position="274"/>
    </location>
</feature>
<keyword evidence="4" id="KW-0808">Transferase</keyword>
<evidence type="ECO:0000256" key="9">
    <source>
        <dbReference type="SAM" id="Phobius"/>
    </source>
</evidence>
<dbReference type="InterPro" id="IPR005467">
    <property type="entry name" value="His_kinase_dom"/>
</dbReference>
<organism evidence="13 14">
    <name type="scientific">Candidatus Rhodoblastus alkanivorans</name>
    <dbReference type="NCBI Taxonomy" id="2954117"/>
    <lineage>
        <taxon>Bacteria</taxon>
        <taxon>Pseudomonadati</taxon>
        <taxon>Pseudomonadota</taxon>
        <taxon>Alphaproteobacteria</taxon>
        <taxon>Hyphomicrobiales</taxon>
        <taxon>Rhodoblastaceae</taxon>
        <taxon>Rhodoblastus</taxon>
    </lineage>
</organism>
<evidence type="ECO:0000256" key="6">
    <source>
        <dbReference type="ARBA" id="ARBA00022777"/>
    </source>
</evidence>
<keyword evidence="9" id="KW-0472">Membrane</keyword>
<evidence type="ECO:0000256" key="3">
    <source>
        <dbReference type="ARBA" id="ARBA00022553"/>
    </source>
</evidence>
<keyword evidence="6" id="KW-0418">Kinase</keyword>
<dbReference type="InterPro" id="IPR013767">
    <property type="entry name" value="PAS_fold"/>
</dbReference>
<evidence type="ECO:0000256" key="7">
    <source>
        <dbReference type="ARBA" id="ARBA00022840"/>
    </source>
</evidence>
<dbReference type="PANTHER" id="PTHR43065:SF10">
    <property type="entry name" value="PEROXIDE STRESS-ACTIVATED HISTIDINE KINASE MAK3"/>
    <property type="match status" value="1"/>
</dbReference>
<dbReference type="Pfam" id="PF00512">
    <property type="entry name" value="HisKA"/>
    <property type="match status" value="1"/>
</dbReference>
<evidence type="ECO:0000256" key="4">
    <source>
        <dbReference type="ARBA" id="ARBA00022679"/>
    </source>
</evidence>
<evidence type="ECO:0000256" key="5">
    <source>
        <dbReference type="ARBA" id="ARBA00022741"/>
    </source>
</evidence>
<dbReference type="InterPro" id="IPR003594">
    <property type="entry name" value="HATPase_dom"/>
</dbReference>
<dbReference type="Pfam" id="PF00989">
    <property type="entry name" value="PAS"/>
    <property type="match status" value="1"/>
</dbReference>
<dbReference type="CDD" id="cd00130">
    <property type="entry name" value="PAS"/>
    <property type="match status" value="1"/>
</dbReference>
<dbReference type="SMART" id="SM00086">
    <property type="entry name" value="PAC"/>
    <property type="match status" value="2"/>
</dbReference>
<keyword evidence="7" id="KW-0067">ATP-binding</keyword>
<evidence type="ECO:0000259" key="10">
    <source>
        <dbReference type="PROSITE" id="PS50109"/>
    </source>
</evidence>
<protein>
    <recommendedName>
        <fullName evidence="2">histidine kinase</fullName>
        <ecNumber evidence="2">2.7.13.3</ecNumber>
    </recommendedName>
</protein>
<evidence type="ECO:0000256" key="1">
    <source>
        <dbReference type="ARBA" id="ARBA00000085"/>
    </source>
</evidence>
<dbReference type="SUPFAM" id="SSF55785">
    <property type="entry name" value="PYP-like sensor domain (PAS domain)"/>
    <property type="match status" value="2"/>
</dbReference>
<evidence type="ECO:0000313" key="13">
    <source>
        <dbReference type="EMBL" id="MCI4684337.1"/>
    </source>
</evidence>
<keyword evidence="14" id="KW-1185">Reference proteome</keyword>
<dbReference type="EMBL" id="JAIVFP010000001">
    <property type="protein sequence ID" value="MCI4684337.1"/>
    <property type="molecule type" value="Genomic_DNA"/>
</dbReference>
<dbReference type="PANTHER" id="PTHR43065">
    <property type="entry name" value="SENSOR HISTIDINE KINASE"/>
    <property type="match status" value="1"/>
</dbReference>